<dbReference type="Proteomes" id="UP000262379">
    <property type="component" value="Unassembled WGS sequence"/>
</dbReference>
<reference evidence="4" key="1">
    <citation type="submission" date="2018-08" db="EMBL/GenBank/DDBJ databases">
        <authorList>
            <person name="Im W.T."/>
        </authorList>
    </citation>
    <scope>NUCLEOTIDE SEQUENCE [LARGE SCALE GENOMIC DNA]</scope>
    <source>
        <strain evidence="4">LA-28</strain>
    </source>
</reference>
<feature type="transmembrane region" description="Helical" evidence="1">
    <location>
        <begin position="84"/>
        <end position="105"/>
    </location>
</feature>
<dbReference type="PANTHER" id="PTHR14969">
    <property type="entry name" value="SPHINGOSINE-1-PHOSPHATE PHOSPHOHYDROLASE"/>
    <property type="match status" value="1"/>
</dbReference>
<feature type="transmembrane region" description="Helical" evidence="1">
    <location>
        <begin position="152"/>
        <end position="172"/>
    </location>
</feature>
<gene>
    <name evidence="3" type="ORF">DY251_06540</name>
</gene>
<keyword evidence="4" id="KW-1185">Reference proteome</keyword>
<evidence type="ECO:0000313" key="3">
    <source>
        <dbReference type="EMBL" id="RFC68617.1"/>
    </source>
</evidence>
<evidence type="ECO:0000259" key="2">
    <source>
        <dbReference type="SMART" id="SM00014"/>
    </source>
</evidence>
<dbReference type="PANTHER" id="PTHR14969:SF13">
    <property type="entry name" value="AT30094P"/>
    <property type="match status" value="1"/>
</dbReference>
<dbReference type="RefSeq" id="WP_116623051.1">
    <property type="nucleotide sequence ID" value="NZ_QURN01000004.1"/>
</dbReference>
<organism evidence="3 4">
    <name type="scientific">Mesorhizobium denitrificans</name>
    <dbReference type="NCBI Taxonomy" id="2294114"/>
    <lineage>
        <taxon>Bacteria</taxon>
        <taxon>Pseudomonadati</taxon>
        <taxon>Pseudomonadota</taxon>
        <taxon>Alphaproteobacteria</taxon>
        <taxon>Hyphomicrobiales</taxon>
        <taxon>Phyllobacteriaceae</taxon>
        <taxon>Mesorhizobium</taxon>
    </lineage>
</organism>
<protein>
    <submittedName>
        <fullName evidence="3">PAP2 family protein</fullName>
    </submittedName>
</protein>
<dbReference type="Gene3D" id="1.20.144.10">
    <property type="entry name" value="Phosphatidic acid phosphatase type 2/haloperoxidase"/>
    <property type="match status" value="2"/>
</dbReference>
<evidence type="ECO:0000313" key="4">
    <source>
        <dbReference type="Proteomes" id="UP000262379"/>
    </source>
</evidence>
<comment type="caution">
    <text evidence="3">The sequence shown here is derived from an EMBL/GenBank/DDBJ whole genome shotgun (WGS) entry which is preliminary data.</text>
</comment>
<dbReference type="InterPro" id="IPR000326">
    <property type="entry name" value="PAP2/HPO"/>
</dbReference>
<feature type="domain" description="Phosphatidic acid phosphatase type 2/haloperoxidase" evidence="2">
    <location>
        <begin position="112"/>
        <end position="226"/>
    </location>
</feature>
<dbReference type="EMBL" id="QURN01000004">
    <property type="protein sequence ID" value="RFC68617.1"/>
    <property type="molecule type" value="Genomic_DNA"/>
</dbReference>
<dbReference type="Pfam" id="PF01569">
    <property type="entry name" value="PAP2"/>
    <property type="match status" value="1"/>
</dbReference>
<feature type="transmembrane region" description="Helical" evidence="1">
    <location>
        <begin position="112"/>
        <end position="132"/>
    </location>
</feature>
<sequence length="240" mass="26658">MNNYRELLRGFARPLDFFNRLEFPVLLAGLLIVGGLWGFVELSEFVKNAPPHDFDTRLLLALREPGQPDNPIGSANFEGLVRDITALGGVAILVLLTALVVIFLLLAGKWQIAVFVLCAVGGGQLVSTLLKFEIDRPRPELVSHLMRETSSSFPSGHAMMSAVTYITLGSLLARITPQRRLKIYFLFVAVLLTALVGASRVYIGVHWPTDVLAGWCMGFAWAMLCWLVARWWLKNRPTPP</sequence>
<keyword evidence="1" id="KW-1133">Transmembrane helix</keyword>
<dbReference type="SUPFAM" id="SSF48317">
    <property type="entry name" value="Acid phosphatase/Vanadium-dependent haloperoxidase"/>
    <property type="match status" value="1"/>
</dbReference>
<accession>A0A371XHB4</accession>
<keyword evidence="1" id="KW-0472">Membrane</keyword>
<feature type="transmembrane region" description="Helical" evidence="1">
    <location>
        <begin position="21"/>
        <end position="40"/>
    </location>
</feature>
<feature type="transmembrane region" description="Helical" evidence="1">
    <location>
        <begin position="184"/>
        <end position="205"/>
    </location>
</feature>
<keyword evidence="1" id="KW-0812">Transmembrane</keyword>
<dbReference type="SMART" id="SM00014">
    <property type="entry name" value="acidPPc"/>
    <property type="match status" value="1"/>
</dbReference>
<name>A0A371XHB4_9HYPH</name>
<dbReference type="AlphaFoldDB" id="A0A371XHB4"/>
<dbReference type="CDD" id="cd03392">
    <property type="entry name" value="PAP2_like_2"/>
    <property type="match status" value="1"/>
</dbReference>
<dbReference type="InterPro" id="IPR036938">
    <property type="entry name" value="PAP2/HPO_sf"/>
</dbReference>
<proteinExistence type="predicted"/>
<feature type="transmembrane region" description="Helical" evidence="1">
    <location>
        <begin position="211"/>
        <end position="233"/>
    </location>
</feature>
<evidence type="ECO:0000256" key="1">
    <source>
        <dbReference type="SAM" id="Phobius"/>
    </source>
</evidence>